<feature type="compositionally biased region" description="Basic and acidic residues" evidence="1">
    <location>
        <begin position="23"/>
        <end position="38"/>
    </location>
</feature>
<protein>
    <submittedName>
        <fullName evidence="2">Uncharacterized protein</fullName>
    </submittedName>
</protein>
<dbReference type="Proteomes" id="UP001497516">
    <property type="component" value="Chromosome 7"/>
</dbReference>
<evidence type="ECO:0000313" key="2">
    <source>
        <dbReference type="EMBL" id="CAL1398704.1"/>
    </source>
</evidence>
<keyword evidence="3" id="KW-1185">Reference proteome</keyword>
<accession>A0AAV2FK65</accession>
<dbReference type="EMBL" id="OZ034820">
    <property type="protein sequence ID" value="CAL1398704.1"/>
    <property type="molecule type" value="Genomic_DNA"/>
</dbReference>
<evidence type="ECO:0000313" key="3">
    <source>
        <dbReference type="Proteomes" id="UP001497516"/>
    </source>
</evidence>
<name>A0AAV2FK65_9ROSI</name>
<dbReference type="AlphaFoldDB" id="A0AAV2FK65"/>
<feature type="region of interest" description="Disordered" evidence="1">
    <location>
        <begin position="21"/>
        <end position="52"/>
    </location>
</feature>
<gene>
    <name evidence="2" type="ORF">LTRI10_LOCUS38922</name>
</gene>
<organism evidence="2 3">
    <name type="scientific">Linum trigynum</name>
    <dbReference type="NCBI Taxonomy" id="586398"/>
    <lineage>
        <taxon>Eukaryota</taxon>
        <taxon>Viridiplantae</taxon>
        <taxon>Streptophyta</taxon>
        <taxon>Embryophyta</taxon>
        <taxon>Tracheophyta</taxon>
        <taxon>Spermatophyta</taxon>
        <taxon>Magnoliopsida</taxon>
        <taxon>eudicotyledons</taxon>
        <taxon>Gunneridae</taxon>
        <taxon>Pentapetalae</taxon>
        <taxon>rosids</taxon>
        <taxon>fabids</taxon>
        <taxon>Malpighiales</taxon>
        <taxon>Linaceae</taxon>
        <taxon>Linum</taxon>
    </lineage>
</organism>
<sequence length="73" mass="8220">MENRINRHHYRWGIASTLFRNLKPPDSKENGSSEKSPEICDGTPLESAKNLHGINPSKSVLIGLNHRWRIASG</sequence>
<evidence type="ECO:0000256" key="1">
    <source>
        <dbReference type="SAM" id="MobiDB-lite"/>
    </source>
</evidence>
<reference evidence="2 3" key="1">
    <citation type="submission" date="2024-04" db="EMBL/GenBank/DDBJ databases">
        <authorList>
            <person name="Fracassetti M."/>
        </authorList>
    </citation>
    <scope>NUCLEOTIDE SEQUENCE [LARGE SCALE GENOMIC DNA]</scope>
</reference>
<proteinExistence type="predicted"/>